<keyword evidence="3" id="KW-1185">Reference proteome</keyword>
<proteinExistence type="predicted"/>
<protein>
    <submittedName>
        <fullName evidence="2">G13311 protein</fullName>
    </submittedName>
</protein>
<evidence type="ECO:0000313" key="3">
    <source>
        <dbReference type="Proteomes" id="UP001497392"/>
    </source>
</evidence>
<name>A0ABP1GCF9_9CHLO</name>
<accession>A0ABP1GCF9</accession>
<keyword evidence="1" id="KW-0732">Signal</keyword>
<comment type="caution">
    <text evidence="2">The sequence shown here is derived from an EMBL/GenBank/DDBJ whole genome shotgun (WGS) entry which is preliminary data.</text>
</comment>
<sequence>MKLTLAVACILLVASGVKTTEGSAIDTVGSSVVEAKCGRELLYVTDLGGPVATVQVIDVNTGEYIGKAVDDSVGLQVPNTVNFFDGKMIVTDATTGTSAGRVLSFDVPQSAYLGTLTAADLPFKRSKDVLSSTAAVPAAYPDGIAIDPAGKSIFISDNGIAGTSFPGQVIRVDAKTYEFQGILDTKGMPHPFDVNYYANTGAFGPDGLLYVAQAASGTDDSFGAVVVFDVTTSSPGKYVKTFTDNTGSGCGSLLHRPDYPLWGKDGRLYINGFKAVRNSPNTSDVVLAYGADGTCQNTVISFDTPAESAQGFRDFGVSSSGPGPDIPIYTAMFDASSSQTFVNGQPVTSPGKGSIRKYMAKTNVGLSSVENSPFTTVFPAGKQLVSPQASSFVQTDPSSKNYACPLTGNIPTLSGLLG</sequence>
<evidence type="ECO:0000313" key="2">
    <source>
        <dbReference type="EMBL" id="CAL5229894.1"/>
    </source>
</evidence>
<feature type="signal peptide" evidence="1">
    <location>
        <begin position="1"/>
        <end position="19"/>
    </location>
</feature>
<dbReference type="Proteomes" id="UP001497392">
    <property type="component" value="Unassembled WGS sequence"/>
</dbReference>
<feature type="chain" id="PRO_5046374245" evidence="1">
    <location>
        <begin position="20"/>
        <end position="418"/>
    </location>
</feature>
<dbReference type="EMBL" id="CAXHTA020000021">
    <property type="protein sequence ID" value="CAL5229894.1"/>
    <property type="molecule type" value="Genomic_DNA"/>
</dbReference>
<gene>
    <name evidence="2" type="primary">g13311</name>
    <name evidence="2" type="ORF">VP750_LOCUS11800</name>
</gene>
<dbReference type="SUPFAM" id="SSF101898">
    <property type="entry name" value="NHL repeat"/>
    <property type="match status" value="1"/>
</dbReference>
<evidence type="ECO:0000256" key="1">
    <source>
        <dbReference type="SAM" id="SignalP"/>
    </source>
</evidence>
<reference evidence="2 3" key="1">
    <citation type="submission" date="2024-06" db="EMBL/GenBank/DDBJ databases">
        <authorList>
            <person name="Kraege A."/>
            <person name="Thomma B."/>
        </authorList>
    </citation>
    <scope>NUCLEOTIDE SEQUENCE [LARGE SCALE GENOMIC DNA]</scope>
</reference>
<organism evidence="2 3">
    <name type="scientific">Coccomyxa viridis</name>
    <dbReference type="NCBI Taxonomy" id="1274662"/>
    <lineage>
        <taxon>Eukaryota</taxon>
        <taxon>Viridiplantae</taxon>
        <taxon>Chlorophyta</taxon>
        <taxon>core chlorophytes</taxon>
        <taxon>Trebouxiophyceae</taxon>
        <taxon>Trebouxiophyceae incertae sedis</taxon>
        <taxon>Coccomyxaceae</taxon>
        <taxon>Coccomyxa</taxon>
    </lineage>
</organism>